<protein>
    <submittedName>
        <fullName evidence="2">Rrf2 family protein</fullName>
    </submittedName>
</protein>
<evidence type="ECO:0000313" key="2">
    <source>
        <dbReference type="EMBL" id="MDQ0289240.1"/>
    </source>
</evidence>
<comment type="caution">
    <text evidence="2">The sequence shown here is derived from an EMBL/GenBank/DDBJ whole genome shotgun (WGS) entry which is preliminary data.</text>
</comment>
<dbReference type="PROSITE" id="PS01332">
    <property type="entry name" value="HTH_RRF2_1"/>
    <property type="match status" value="1"/>
</dbReference>
<keyword evidence="3" id="KW-1185">Reference proteome</keyword>
<dbReference type="Gene3D" id="1.10.10.10">
    <property type="entry name" value="Winged helix-like DNA-binding domain superfamily/Winged helix DNA-binding domain"/>
    <property type="match status" value="1"/>
</dbReference>
<name>A0AAE4ANC5_9BACT</name>
<dbReference type="NCBIfam" id="TIGR00738">
    <property type="entry name" value="rrf2_super"/>
    <property type="match status" value="1"/>
</dbReference>
<evidence type="ECO:0000313" key="3">
    <source>
        <dbReference type="Proteomes" id="UP001238163"/>
    </source>
</evidence>
<dbReference type="GO" id="GO:0003700">
    <property type="term" value="F:DNA-binding transcription factor activity"/>
    <property type="evidence" value="ECO:0007669"/>
    <property type="project" value="TreeGrafter"/>
</dbReference>
<dbReference type="InterPro" id="IPR030489">
    <property type="entry name" value="TR_Rrf2-type_CS"/>
</dbReference>
<dbReference type="Pfam" id="PF02082">
    <property type="entry name" value="Rrf2"/>
    <property type="match status" value="1"/>
</dbReference>
<dbReference type="SUPFAM" id="SSF46785">
    <property type="entry name" value="Winged helix' DNA-binding domain"/>
    <property type="match status" value="1"/>
</dbReference>
<dbReference type="AlphaFoldDB" id="A0AAE4ANC5"/>
<keyword evidence="1" id="KW-0238">DNA-binding</keyword>
<evidence type="ECO:0000256" key="1">
    <source>
        <dbReference type="ARBA" id="ARBA00023125"/>
    </source>
</evidence>
<dbReference type="InterPro" id="IPR000944">
    <property type="entry name" value="Tscrpt_reg_Rrf2"/>
</dbReference>
<dbReference type="InterPro" id="IPR036390">
    <property type="entry name" value="WH_DNA-bd_sf"/>
</dbReference>
<organism evidence="2 3">
    <name type="scientific">Oligosphaera ethanolica</name>
    <dbReference type="NCBI Taxonomy" id="760260"/>
    <lineage>
        <taxon>Bacteria</taxon>
        <taxon>Pseudomonadati</taxon>
        <taxon>Lentisphaerota</taxon>
        <taxon>Oligosphaeria</taxon>
        <taxon>Oligosphaerales</taxon>
        <taxon>Oligosphaeraceae</taxon>
        <taxon>Oligosphaera</taxon>
    </lineage>
</organism>
<proteinExistence type="predicted"/>
<dbReference type="RefSeq" id="WP_307260622.1">
    <property type="nucleotide sequence ID" value="NZ_JAUSVL010000001.1"/>
</dbReference>
<dbReference type="InterPro" id="IPR036388">
    <property type="entry name" value="WH-like_DNA-bd_sf"/>
</dbReference>
<dbReference type="PANTHER" id="PTHR33221:SF5">
    <property type="entry name" value="HTH-TYPE TRANSCRIPTIONAL REGULATOR ISCR"/>
    <property type="match status" value="1"/>
</dbReference>
<dbReference type="PROSITE" id="PS51197">
    <property type="entry name" value="HTH_RRF2_2"/>
    <property type="match status" value="1"/>
</dbReference>
<dbReference type="EMBL" id="JAUSVL010000001">
    <property type="protein sequence ID" value="MDQ0289240.1"/>
    <property type="molecule type" value="Genomic_DNA"/>
</dbReference>
<gene>
    <name evidence="2" type="ORF">J3R75_001347</name>
</gene>
<dbReference type="Proteomes" id="UP001238163">
    <property type="component" value="Unassembled WGS sequence"/>
</dbReference>
<accession>A0AAE4ANC5</accession>
<dbReference type="GO" id="GO:0005829">
    <property type="term" value="C:cytosol"/>
    <property type="evidence" value="ECO:0007669"/>
    <property type="project" value="TreeGrafter"/>
</dbReference>
<sequence length="145" mass="16086">MQVSTKGRYGLRLMAALAAQYGKGVVKVDKLSESEEITINYIHVLMNSLKTAGLVRAIRGPNGGYELAMPPDEMTAYDVVTALEGRIEPVECVHTPSMCKAVGQCMTRDVWCDLAKAYEEVLKKYTLRMLLEGWLKQHGGVDYSI</sequence>
<dbReference type="GO" id="GO:0003677">
    <property type="term" value="F:DNA binding"/>
    <property type="evidence" value="ECO:0007669"/>
    <property type="project" value="UniProtKB-KW"/>
</dbReference>
<reference evidence="2" key="1">
    <citation type="submission" date="2023-07" db="EMBL/GenBank/DDBJ databases">
        <title>Genomic Encyclopedia of Type Strains, Phase IV (KMG-IV): sequencing the most valuable type-strain genomes for metagenomic binning, comparative biology and taxonomic classification.</title>
        <authorList>
            <person name="Goeker M."/>
        </authorList>
    </citation>
    <scope>NUCLEOTIDE SEQUENCE</scope>
    <source>
        <strain evidence="2">DSM 24202</strain>
    </source>
</reference>
<dbReference type="PANTHER" id="PTHR33221">
    <property type="entry name" value="WINGED HELIX-TURN-HELIX TRANSCRIPTIONAL REGULATOR, RRF2 FAMILY"/>
    <property type="match status" value="1"/>
</dbReference>